<reference evidence="1 2" key="1">
    <citation type="submission" date="2020-08" db="EMBL/GenBank/DDBJ databases">
        <title>Sequencing the genomes of 1000 actinobacteria strains.</title>
        <authorList>
            <person name="Klenk H.-P."/>
        </authorList>
    </citation>
    <scope>NUCLEOTIDE SEQUENCE [LARGE SCALE GENOMIC DNA]</scope>
    <source>
        <strain evidence="1 2">DSM 102030</strain>
    </source>
</reference>
<evidence type="ECO:0000313" key="2">
    <source>
        <dbReference type="Proteomes" id="UP000523007"/>
    </source>
</evidence>
<dbReference type="Proteomes" id="UP000523007">
    <property type="component" value="Unassembled WGS sequence"/>
</dbReference>
<dbReference type="RefSeq" id="WP_184582814.1">
    <property type="nucleotide sequence ID" value="NZ_JACHJT010000001.1"/>
</dbReference>
<name>A0A7W7W4X1_9ACTN</name>
<accession>A0A7W7W4X1</accession>
<evidence type="ECO:0000313" key="1">
    <source>
        <dbReference type="EMBL" id="MBB4934617.1"/>
    </source>
</evidence>
<gene>
    <name evidence="1" type="ORF">F4561_005437</name>
</gene>
<protein>
    <submittedName>
        <fullName evidence="1">Tryptophan synthase alpha subunit</fullName>
    </submittedName>
</protein>
<dbReference type="EMBL" id="JACHJT010000001">
    <property type="protein sequence ID" value="MBB4934617.1"/>
    <property type="molecule type" value="Genomic_DNA"/>
</dbReference>
<keyword evidence="2" id="KW-1185">Reference proteome</keyword>
<proteinExistence type="predicted"/>
<dbReference type="AlphaFoldDB" id="A0A7W7W4X1"/>
<sequence length="67" mass="7907">MTDLWAPIDPLIFDGKRIQAAHLIKHQFGYTLQQTIDALGERFQELSRTRPDEFTVPIESYFDNFYT</sequence>
<organism evidence="1 2">
    <name type="scientific">Lipingzhangella halophila</name>
    <dbReference type="NCBI Taxonomy" id="1783352"/>
    <lineage>
        <taxon>Bacteria</taxon>
        <taxon>Bacillati</taxon>
        <taxon>Actinomycetota</taxon>
        <taxon>Actinomycetes</taxon>
        <taxon>Streptosporangiales</taxon>
        <taxon>Nocardiopsidaceae</taxon>
        <taxon>Lipingzhangella</taxon>
    </lineage>
</organism>
<comment type="caution">
    <text evidence="1">The sequence shown here is derived from an EMBL/GenBank/DDBJ whole genome shotgun (WGS) entry which is preliminary data.</text>
</comment>